<protein>
    <recommendedName>
        <fullName evidence="3">Outer membrane protein beta-barrel domain-containing protein</fullName>
    </recommendedName>
</protein>
<comment type="caution">
    <text evidence="1">The sequence shown here is derived from an EMBL/GenBank/DDBJ whole genome shotgun (WGS) entry which is preliminary data.</text>
</comment>
<organism evidence="1 2">
    <name type="scientific">Draconibacterium sediminis</name>
    <dbReference type="NCBI Taxonomy" id="1544798"/>
    <lineage>
        <taxon>Bacteria</taxon>
        <taxon>Pseudomonadati</taxon>
        <taxon>Bacteroidota</taxon>
        <taxon>Bacteroidia</taxon>
        <taxon>Marinilabiliales</taxon>
        <taxon>Prolixibacteraceae</taxon>
        <taxon>Draconibacterium</taxon>
    </lineage>
</organism>
<evidence type="ECO:0008006" key="3">
    <source>
        <dbReference type="Google" id="ProtNLM"/>
    </source>
</evidence>
<gene>
    <name evidence="1" type="ORF">LH29_02050</name>
</gene>
<reference evidence="1 2" key="1">
    <citation type="submission" date="2014-09" db="EMBL/GenBank/DDBJ databases">
        <title>Draft Genome Sequence of Draconibacterium sp. JN14CK-3.</title>
        <authorList>
            <person name="Dong C."/>
            <person name="Lai Q."/>
            <person name="Shao Z."/>
        </authorList>
    </citation>
    <scope>NUCLEOTIDE SEQUENCE [LARGE SCALE GENOMIC DNA]</scope>
    <source>
        <strain evidence="1 2">JN14CK-3</strain>
    </source>
</reference>
<dbReference type="EMBL" id="JRHC01000001">
    <property type="protein sequence ID" value="KJF44316.1"/>
    <property type="molecule type" value="Genomic_DNA"/>
</dbReference>
<sequence>MKLKEIRILVFLLILPALLFAQEDSLVGQKTTPYDLLSSYYNQDFKPFQKGNFYVGLAFSVTDKNLTNTNYLIQQVVEGDRLDYNVLLKGGYYTGDYGMAIINFNYFQDRFGGTVFQDPDTVQSNTLKRGFAVSPGFRSSVPLTPNERLSFFTEFGFTLGGNSSLTRDIRNIDEMNKTHKKEFIFGVGLSPGITFFAMENFAFEVQLNNVLGYKLNVARSSVNEGPESKQVRQNVDFRINLLSLDLGLAYYFGAKKNRKGAGK</sequence>
<evidence type="ECO:0000313" key="1">
    <source>
        <dbReference type="EMBL" id="KJF44316.1"/>
    </source>
</evidence>
<evidence type="ECO:0000313" key="2">
    <source>
        <dbReference type="Proteomes" id="UP000032544"/>
    </source>
</evidence>
<keyword evidence="2" id="KW-1185">Reference proteome</keyword>
<dbReference type="RefSeq" id="WP_045025870.1">
    <property type="nucleotide sequence ID" value="NZ_JRHC01000001.1"/>
</dbReference>
<dbReference type="STRING" id="1544798.LH29_02050"/>
<proteinExistence type="predicted"/>
<accession>A0A0D8JCR2</accession>
<dbReference type="AlphaFoldDB" id="A0A0D8JCR2"/>
<dbReference type="Proteomes" id="UP000032544">
    <property type="component" value="Unassembled WGS sequence"/>
</dbReference>
<dbReference type="OrthoDB" id="976886at2"/>
<name>A0A0D8JCR2_9BACT</name>